<reference evidence="4 5" key="1">
    <citation type="submission" date="2024-09" db="EMBL/GenBank/DDBJ databases">
        <authorList>
            <person name="Sun Q."/>
            <person name="Mori K."/>
        </authorList>
    </citation>
    <scope>NUCLEOTIDE SEQUENCE [LARGE SCALE GENOMIC DNA]</scope>
    <source>
        <strain evidence="4 5">CCM 7759</strain>
    </source>
</reference>
<evidence type="ECO:0000256" key="2">
    <source>
        <dbReference type="PROSITE-ProRule" id="PRU00284"/>
    </source>
</evidence>
<accession>A0ABV6DR16</accession>
<keyword evidence="1 2" id="KW-0807">Transducer</keyword>
<dbReference type="Gene3D" id="1.10.287.950">
    <property type="entry name" value="Methyl-accepting chemotaxis protein"/>
    <property type="match status" value="1"/>
</dbReference>
<dbReference type="Pfam" id="PF00015">
    <property type="entry name" value="MCPsignal"/>
    <property type="match status" value="1"/>
</dbReference>
<protein>
    <submittedName>
        <fullName evidence="4">Methyl-accepting chemotaxis protein</fullName>
    </submittedName>
</protein>
<organism evidence="4 5">
    <name type="scientific">Paenibacillus chartarius</name>
    <dbReference type="NCBI Taxonomy" id="747481"/>
    <lineage>
        <taxon>Bacteria</taxon>
        <taxon>Bacillati</taxon>
        <taxon>Bacillota</taxon>
        <taxon>Bacilli</taxon>
        <taxon>Bacillales</taxon>
        <taxon>Paenibacillaceae</taxon>
        <taxon>Paenibacillus</taxon>
    </lineage>
</organism>
<evidence type="ECO:0000259" key="3">
    <source>
        <dbReference type="PROSITE" id="PS50111"/>
    </source>
</evidence>
<dbReference type="InterPro" id="IPR004089">
    <property type="entry name" value="MCPsignal_dom"/>
</dbReference>
<name>A0ABV6DR16_9BACL</name>
<feature type="domain" description="Methyl-accepting transducer" evidence="3">
    <location>
        <begin position="102"/>
        <end position="270"/>
    </location>
</feature>
<dbReference type="PANTHER" id="PTHR32089:SF112">
    <property type="entry name" value="LYSOZYME-LIKE PROTEIN-RELATED"/>
    <property type="match status" value="1"/>
</dbReference>
<dbReference type="PANTHER" id="PTHR32089">
    <property type="entry name" value="METHYL-ACCEPTING CHEMOTAXIS PROTEIN MCPB"/>
    <property type="match status" value="1"/>
</dbReference>
<evidence type="ECO:0000256" key="1">
    <source>
        <dbReference type="ARBA" id="ARBA00023224"/>
    </source>
</evidence>
<comment type="caution">
    <text evidence="4">The sequence shown here is derived from an EMBL/GenBank/DDBJ whole genome shotgun (WGS) entry which is preliminary data.</text>
</comment>
<gene>
    <name evidence="4" type="ORF">ACFFK0_22115</name>
</gene>
<sequence length="270" mass="29628">MHPRLAFFLENLTAIQNLFFDGAAMLLADDKIVLESLSSDKISFNNKGMPVDRFKGSVSYKALTTGKLIKEERGPEMFGFPYFSTAVPIFDDDGKTVIGVISASTTNEMLNKIRHEASNLFSIVEKMSATTVQISSGSQSLANDMKGFSAVSQAMVEDIQKIRKTLEFVQEVAGQSNLLGLNAAIESARVGEAGRGFSIVAQEIRRMADKSKEASLIIKEQLSSIQASVKQFESFIHTITHNTDLQAMSLFELNQSFEHIVSTAENLANN</sequence>
<proteinExistence type="predicted"/>
<evidence type="ECO:0000313" key="5">
    <source>
        <dbReference type="Proteomes" id="UP001589776"/>
    </source>
</evidence>
<dbReference type="SUPFAM" id="SSF58104">
    <property type="entry name" value="Methyl-accepting chemotaxis protein (MCP) signaling domain"/>
    <property type="match status" value="1"/>
</dbReference>
<keyword evidence="5" id="KW-1185">Reference proteome</keyword>
<dbReference type="EMBL" id="JBHLWN010000081">
    <property type="protein sequence ID" value="MFC0215096.1"/>
    <property type="molecule type" value="Genomic_DNA"/>
</dbReference>
<dbReference type="Proteomes" id="UP001589776">
    <property type="component" value="Unassembled WGS sequence"/>
</dbReference>
<dbReference type="RefSeq" id="WP_377472537.1">
    <property type="nucleotide sequence ID" value="NZ_JBHLWN010000081.1"/>
</dbReference>
<dbReference type="PROSITE" id="PS50111">
    <property type="entry name" value="CHEMOTAXIS_TRANSDUC_2"/>
    <property type="match status" value="1"/>
</dbReference>
<evidence type="ECO:0000313" key="4">
    <source>
        <dbReference type="EMBL" id="MFC0215096.1"/>
    </source>
</evidence>